<comment type="caution">
    <text evidence="1">The sequence shown here is derived from an EMBL/GenBank/DDBJ whole genome shotgun (WGS) entry which is preliminary data.</text>
</comment>
<dbReference type="PANTHER" id="PTHR35566">
    <property type="entry name" value="BLR3599 PROTEIN"/>
    <property type="match status" value="1"/>
</dbReference>
<evidence type="ECO:0000313" key="2">
    <source>
        <dbReference type="Proteomes" id="UP001205843"/>
    </source>
</evidence>
<organism evidence="1 2">
    <name type="scientific">Natronocella acetinitrilica</name>
    <dbReference type="NCBI Taxonomy" id="414046"/>
    <lineage>
        <taxon>Bacteria</taxon>
        <taxon>Pseudomonadati</taxon>
        <taxon>Pseudomonadota</taxon>
        <taxon>Gammaproteobacteria</taxon>
        <taxon>Chromatiales</taxon>
        <taxon>Ectothiorhodospiraceae</taxon>
        <taxon>Natronocella</taxon>
    </lineage>
</organism>
<dbReference type="AlphaFoldDB" id="A0AAE3KBQ9"/>
<reference evidence="1" key="1">
    <citation type="submission" date="2022-03" db="EMBL/GenBank/DDBJ databases">
        <title>Genomic Encyclopedia of Type Strains, Phase III (KMG-III): the genomes of soil and plant-associated and newly described type strains.</title>
        <authorList>
            <person name="Whitman W."/>
        </authorList>
    </citation>
    <scope>NUCLEOTIDE SEQUENCE</scope>
    <source>
        <strain evidence="1">ANL 6-2</strain>
    </source>
</reference>
<evidence type="ECO:0000313" key="1">
    <source>
        <dbReference type="EMBL" id="MCP1673923.1"/>
    </source>
</evidence>
<dbReference type="PANTHER" id="PTHR35566:SF1">
    <property type="entry name" value="TYPE VI SECRETION SYSTEM BASEPLATE COMPONENT TSSK1"/>
    <property type="match status" value="1"/>
</dbReference>
<dbReference type="RefSeq" id="WP_253475235.1">
    <property type="nucleotide sequence ID" value="NZ_JALJXV010000002.1"/>
</dbReference>
<sequence>MSRSSRVLWSEGLFLEPQHFQQHDRFVEGYVSGRLAAHGNDGWGFQELELDTDLLAIGKLGLRAARGIFPDGTPFSMPADDPLPAPLEVGTDTRDRLAFLALPLQREGAVEVLREGSPAGLYRYRADDLDVRDRVLDSSAAAVVEVGRLNARLALDGDSLEEYACIPLARVVEARADGQLVLDDAFVPTVVRCRAATRLHAYLNELTGLLQQRADMLAGRVTASGQGGAGEIADFLMLQIINRHLPVALHYAAATHVHPETLYRFVIGLAGELATLTQESRRAPEMAPYRHDELQPVFDGIFESLRAQFRTVRESPAVPIPLEEAGAHGVRVARIQDQSLLSSASFVLSVGAAVSTEDLRSYFPAQAKIAPVERIAELVNNNLPGVKLVPMPTAPRQIPQLSSRVYFELDRSGPLWKALSGSGGLAVHVAGQYPELVMDLWAIRGAGS</sequence>
<gene>
    <name evidence="1" type="ORF">J2T57_001022</name>
</gene>
<dbReference type="InterPro" id="IPR010263">
    <property type="entry name" value="T6SS_TssK"/>
</dbReference>
<proteinExistence type="predicted"/>
<dbReference type="NCBIfam" id="TIGR03353">
    <property type="entry name" value="VI_chp_4"/>
    <property type="match status" value="1"/>
</dbReference>
<protein>
    <submittedName>
        <fullName evidence="1">Type VI secretion system protein ImpJ</fullName>
    </submittedName>
</protein>
<name>A0AAE3KBQ9_9GAMM</name>
<dbReference type="Proteomes" id="UP001205843">
    <property type="component" value="Unassembled WGS sequence"/>
</dbReference>
<dbReference type="Pfam" id="PF05936">
    <property type="entry name" value="T6SS_VasE"/>
    <property type="match status" value="1"/>
</dbReference>
<keyword evidence="2" id="KW-1185">Reference proteome</keyword>
<dbReference type="EMBL" id="JALJXV010000002">
    <property type="protein sequence ID" value="MCP1673923.1"/>
    <property type="molecule type" value="Genomic_DNA"/>
</dbReference>
<accession>A0AAE3KBQ9</accession>